<keyword evidence="2" id="KW-0812">Transmembrane</keyword>
<protein>
    <recommendedName>
        <fullName evidence="5">Lipoprotein</fullName>
    </recommendedName>
</protein>
<organism evidence="3 4">
    <name type="scientific">Candidatus Nitrospira allomarina</name>
    <dbReference type="NCBI Taxonomy" id="3020900"/>
    <lineage>
        <taxon>Bacteria</taxon>
        <taxon>Pseudomonadati</taxon>
        <taxon>Nitrospirota</taxon>
        <taxon>Nitrospiria</taxon>
        <taxon>Nitrospirales</taxon>
        <taxon>Nitrospiraceae</taxon>
        <taxon>Nitrospira</taxon>
    </lineage>
</organism>
<dbReference type="RefSeq" id="WP_312643446.1">
    <property type="nucleotide sequence ID" value="NZ_CP116967.1"/>
</dbReference>
<feature type="compositionally biased region" description="Low complexity" evidence="1">
    <location>
        <begin position="282"/>
        <end position="293"/>
    </location>
</feature>
<dbReference type="EMBL" id="CP116967">
    <property type="protein sequence ID" value="WNM58104.1"/>
    <property type="molecule type" value="Genomic_DNA"/>
</dbReference>
<gene>
    <name evidence="3" type="ORF">PP769_19370</name>
</gene>
<name>A0AA96G9U4_9BACT</name>
<feature type="transmembrane region" description="Helical" evidence="2">
    <location>
        <begin position="28"/>
        <end position="48"/>
    </location>
</feature>
<keyword evidence="2" id="KW-1133">Transmembrane helix</keyword>
<feature type="region of interest" description="Disordered" evidence="1">
    <location>
        <begin position="272"/>
        <end position="293"/>
    </location>
</feature>
<reference evidence="3 4" key="1">
    <citation type="submission" date="2023-01" db="EMBL/GenBank/DDBJ databases">
        <title>Cultivation and genomic characterization of new, ubiquitous marine nitrite-oxidizing bacteria from the Nitrospirales.</title>
        <authorList>
            <person name="Mueller A.J."/>
            <person name="Daebeler A."/>
            <person name="Herbold C.W."/>
            <person name="Kirkegaard R.H."/>
            <person name="Daims H."/>
        </authorList>
    </citation>
    <scope>NUCLEOTIDE SEQUENCE [LARGE SCALE GENOMIC DNA]</scope>
    <source>
        <strain evidence="3 4">VA</strain>
    </source>
</reference>
<evidence type="ECO:0000313" key="3">
    <source>
        <dbReference type="EMBL" id="WNM58104.1"/>
    </source>
</evidence>
<accession>A0AA96G9U4</accession>
<sequence>MKNFHPSPPSGTLAFPIINEAKYRFQKIMAGLMFLLYFTVLMTLLYVISGCSASPPPRLPNHYQSEPQSSKVIQEKFSAHAQGRLPVGLAIVANGDSSQGPLPFTEDSWTQFAARVKQKVQSLMPVTMQEVIRVEDIPAGEKASLIQGMGGTHPIDMVLVVLPSSNEVRGPAQFDVLPEVGTLNGHQTENHGTVELGFLDVNSGKLLLQSQGTSHAMLDQLDVPLASSRYPRVRGSAMTSPIYPQEEKALETLRIVAMDEALDQAAMKLAQKWPDGIGGSRPSGRPSQPGAES</sequence>
<dbReference type="Proteomes" id="UP001302719">
    <property type="component" value="Chromosome"/>
</dbReference>
<dbReference type="KEGG" id="nall:PP769_19370"/>
<evidence type="ECO:0000256" key="1">
    <source>
        <dbReference type="SAM" id="MobiDB-lite"/>
    </source>
</evidence>
<evidence type="ECO:0008006" key="5">
    <source>
        <dbReference type="Google" id="ProtNLM"/>
    </source>
</evidence>
<proteinExistence type="predicted"/>
<evidence type="ECO:0000313" key="4">
    <source>
        <dbReference type="Proteomes" id="UP001302719"/>
    </source>
</evidence>
<evidence type="ECO:0000256" key="2">
    <source>
        <dbReference type="SAM" id="Phobius"/>
    </source>
</evidence>
<keyword evidence="2" id="KW-0472">Membrane</keyword>
<keyword evidence="4" id="KW-1185">Reference proteome</keyword>
<dbReference type="AlphaFoldDB" id="A0AA96G9U4"/>